<dbReference type="Proteomes" id="UP000184232">
    <property type="component" value="Unassembled WGS sequence"/>
</dbReference>
<dbReference type="InterPro" id="IPR001387">
    <property type="entry name" value="Cro/C1-type_HTH"/>
</dbReference>
<sequence length="121" mass="13945">MMKNLLKSSRENMGFSTRKLAELADIDQALISKFENGYRIPTKKQIQTLAQLLEIDLKQLLVAWYKVKLDHNFDLNPFAIQAITEILQEKGIEVGNSSKEKEITSILDELEILKQKLTNLR</sequence>
<organism evidence="2 3">
    <name type="scientific">Flavobacterium haoranii</name>
    <dbReference type="NCBI Taxonomy" id="683124"/>
    <lineage>
        <taxon>Bacteria</taxon>
        <taxon>Pseudomonadati</taxon>
        <taxon>Bacteroidota</taxon>
        <taxon>Flavobacteriia</taxon>
        <taxon>Flavobacteriales</taxon>
        <taxon>Flavobacteriaceae</taxon>
        <taxon>Flavobacterium</taxon>
    </lineage>
</organism>
<dbReference type="AlphaFoldDB" id="A0A1M6L3X9"/>
<dbReference type="Gene3D" id="1.10.260.40">
    <property type="entry name" value="lambda repressor-like DNA-binding domains"/>
    <property type="match status" value="1"/>
</dbReference>
<dbReference type="STRING" id="683124.SAMN05444337_2380"/>
<dbReference type="InterPro" id="IPR010982">
    <property type="entry name" value="Lambda_DNA-bd_dom_sf"/>
</dbReference>
<dbReference type="RefSeq" id="WP_072785361.1">
    <property type="nucleotide sequence ID" value="NZ_CP045292.1"/>
</dbReference>
<keyword evidence="3" id="KW-1185">Reference proteome</keyword>
<dbReference type="SMART" id="SM00530">
    <property type="entry name" value="HTH_XRE"/>
    <property type="match status" value="1"/>
</dbReference>
<dbReference type="PROSITE" id="PS50943">
    <property type="entry name" value="HTH_CROC1"/>
    <property type="match status" value="1"/>
</dbReference>
<accession>A0A1M6L3X9</accession>
<dbReference type="CDD" id="cd00093">
    <property type="entry name" value="HTH_XRE"/>
    <property type="match status" value="1"/>
</dbReference>
<dbReference type="GO" id="GO:0003677">
    <property type="term" value="F:DNA binding"/>
    <property type="evidence" value="ECO:0007669"/>
    <property type="project" value="InterPro"/>
</dbReference>
<dbReference type="EMBL" id="FQZH01000005">
    <property type="protein sequence ID" value="SHJ65921.1"/>
    <property type="molecule type" value="Genomic_DNA"/>
</dbReference>
<name>A0A1M6L3X9_9FLAO</name>
<protein>
    <submittedName>
        <fullName evidence="2">Helix-turn-helix</fullName>
    </submittedName>
</protein>
<evidence type="ECO:0000259" key="1">
    <source>
        <dbReference type="PROSITE" id="PS50943"/>
    </source>
</evidence>
<reference evidence="2 3" key="1">
    <citation type="submission" date="2016-11" db="EMBL/GenBank/DDBJ databases">
        <authorList>
            <person name="Jaros S."/>
            <person name="Januszkiewicz K."/>
            <person name="Wedrychowicz H."/>
        </authorList>
    </citation>
    <scope>NUCLEOTIDE SEQUENCE [LARGE SCALE GENOMIC DNA]</scope>
    <source>
        <strain evidence="2 3">DSM 22807</strain>
    </source>
</reference>
<dbReference type="SUPFAM" id="SSF47413">
    <property type="entry name" value="lambda repressor-like DNA-binding domains"/>
    <property type="match status" value="1"/>
</dbReference>
<dbReference type="OrthoDB" id="9814400at2"/>
<evidence type="ECO:0000313" key="3">
    <source>
        <dbReference type="Proteomes" id="UP000184232"/>
    </source>
</evidence>
<dbReference type="Pfam" id="PF01381">
    <property type="entry name" value="HTH_3"/>
    <property type="match status" value="1"/>
</dbReference>
<evidence type="ECO:0000313" key="2">
    <source>
        <dbReference type="EMBL" id="SHJ65921.1"/>
    </source>
</evidence>
<proteinExistence type="predicted"/>
<gene>
    <name evidence="2" type="ORF">SAMN05444337_2380</name>
</gene>
<feature type="domain" description="HTH cro/C1-type" evidence="1">
    <location>
        <begin position="6"/>
        <end position="60"/>
    </location>
</feature>